<dbReference type="SUPFAM" id="SSF53738">
    <property type="entry name" value="Phosphoglucomutase, first 3 domains"/>
    <property type="match status" value="1"/>
</dbReference>
<proteinExistence type="predicted"/>
<reference evidence="5" key="1">
    <citation type="submission" date="2017-05" db="UniProtKB">
        <authorList>
            <consortium name="EnsemblMetazoa"/>
        </authorList>
    </citation>
    <scope>IDENTIFICATION</scope>
</reference>
<organism evidence="5">
    <name type="scientific">Amphimedon queenslandica</name>
    <name type="common">Sponge</name>
    <dbReference type="NCBI Taxonomy" id="400682"/>
    <lineage>
        <taxon>Eukaryota</taxon>
        <taxon>Metazoa</taxon>
        <taxon>Porifera</taxon>
        <taxon>Demospongiae</taxon>
        <taxon>Heteroscleromorpha</taxon>
        <taxon>Haplosclerida</taxon>
        <taxon>Niphatidae</taxon>
        <taxon>Amphimedon</taxon>
    </lineage>
</organism>
<name>A0A1X7UA45_AMPQE</name>
<evidence type="ECO:0000256" key="3">
    <source>
        <dbReference type="ARBA" id="ARBA00023235"/>
    </source>
</evidence>
<keyword evidence="4" id="KW-1133">Transmembrane helix</keyword>
<keyword evidence="4" id="KW-0812">Transmembrane</keyword>
<dbReference type="PANTHER" id="PTHR45745">
    <property type="entry name" value="PHOSPHOMANNOMUTASE 45A"/>
    <property type="match status" value="1"/>
</dbReference>
<keyword evidence="4" id="KW-0472">Membrane</keyword>
<keyword evidence="1" id="KW-0479">Metal-binding</keyword>
<keyword evidence="2" id="KW-0460">Magnesium</keyword>
<accession>A0A1X7UA45</accession>
<evidence type="ECO:0000313" key="5">
    <source>
        <dbReference type="EnsemblMetazoa" id="Aqu2.1.24625_001"/>
    </source>
</evidence>
<dbReference type="STRING" id="400682.A0A1X7UA45"/>
<evidence type="ECO:0000256" key="4">
    <source>
        <dbReference type="SAM" id="Phobius"/>
    </source>
</evidence>
<sequence>MMNSSLVQVLLVSALGFIIAVFYVITNYVYDEFQVSSDLNDLLTREQLLMNRREAMKETLTGFKWMGNLSYTFLEKGEEVLFAFEEAIGFMFGTTVLDIVELL</sequence>
<dbReference type="GO" id="GO:0005975">
    <property type="term" value="P:carbohydrate metabolic process"/>
    <property type="evidence" value="ECO:0007669"/>
    <property type="project" value="InterPro"/>
</dbReference>
<dbReference type="InterPro" id="IPR016055">
    <property type="entry name" value="A-D-PHexomutase_a/b/a-I/II/III"/>
</dbReference>
<evidence type="ECO:0000256" key="1">
    <source>
        <dbReference type="ARBA" id="ARBA00022723"/>
    </source>
</evidence>
<dbReference type="GO" id="GO:0005634">
    <property type="term" value="C:nucleus"/>
    <property type="evidence" value="ECO:0007669"/>
    <property type="project" value="TreeGrafter"/>
</dbReference>
<feature type="transmembrane region" description="Helical" evidence="4">
    <location>
        <begin position="6"/>
        <end position="30"/>
    </location>
</feature>
<evidence type="ECO:0000256" key="2">
    <source>
        <dbReference type="ARBA" id="ARBA00022842"/>
    </source>
</evidence>
<dbReference type="eggNOG" id="KOG1220">
    <property type="taxonomic scope" value="Eukaryota"/>
</dbReference>
<dbReference type="EnsemblMetazoa" id="Aqu2.1.24625_001">
    <property type="protein sequence ID" value="Aqu2.1.24625_001"/>
    <property type="gene ID" value="Aqu2.1.24625"/>
</dbReference>
<dbReference type="GO" id="GO:0006166">
    <property type="term" value="P:purine ribonucleoside salvage"/>
    <property type="evidence" value="ECO:0007669"/>
    <property type="project" value="TreeGrafter"/>
</dbReference>
<protein>
    <submittedName>
        <fullName evidence="5">Uncharacterized protein</fullName>
    </submittedName>
</protein>
<dbReference type="AlphaFoldDB" id="A0A1X7UA45"/>
<dbReference type="InParanoid" id="A0A1X7UA45"/>
<keyword evidence="3" id="KW-0413">Isomerase</keyword>
<dbReference type="GO" id="GO:0046872">
    <property type="term" value="F:metal ion binding"/>
    <property type="evidence" value="ECO:0007669"/>
    <property type="project" value="UniProtKB-KW"/>
</dbReference>
<dbReference type="PANTHER" id="PTHR45745:SF1">
    <property type="entry name" value="PHOSPHOGLUCOMUTASE 2B-RELATED"/>
    <property type="match status" value="1"/>
</dbReference>
<dbReference type="Gene3D" id="3.40.120.10">
    <property type="entry name" value="Alpha-D-Glucose-1,6-Bisphosphate, subunit A, domain 3"/>
    <property type="match status" value="1"/>
</dbReference>
<dbReference type="GO" id="GO:0008973">
    <property type="term" value="F:phosphopentomutase activity"/>
    <property type="evidence" value="ECO:0007669"/>
    <property type="project" value="TreeGrafter"/>
</dbReference>